<evidence type="ECO:0000256" key="3">
    <source>
        <dbReference type="ARBA" id="ARBA00022679"/>
    </source>
</evidence>
<comment type="caution">
    <text evidence="7">The sequence shown here is derived from an EMBL/GenBank/DDBJ whole genome shotgun (WGS) entry which is preliminary data.</text>
</comment>
<dbReference type="InterPro" id="IPR049552">
    <property type="entry name" value="PKS_DH_N"/>
</dbReference>
<dbReference type="InterPro" id="IPR001227">
    <property type="entry name" value="Ac_transferase_dom_sf"/>
</dbReference>
<dbReference type="SUPFAM" id="SSF55048">
    <property type="entry name" value="Probable ACP-binding domain of malonyl-CoA ACP transacylase"/>
    <property type="match status" value="1"/>
</dbReference>
<dbReference type="InterPro" id="IPR042104">
    <property type="entry name" value="PKS_dehydratase_sf"/>
</dbReference>
<keyword evidence="1" id="KW-0596">Phosphopantetheine</keyword>
<organism evidence="7 8">
    <name type="scientific">Micromonospora zhanjiangensis</name>
    <dbReference type="NCBI Taxonomy" id="1522057"/>
    <lineage>
        <taxon>Bacteria</taxon>
        <taxon>Bacillati</taxon>
        <taxon>Actinomycetota</taxon>
        <taxon>Actinomycetes</taxon>
        <taxon>Micromonosporales</taxon>
        <taxon>Micromonosporaceae</taxon>
        <taxon>Micromonospora</taxon>
    </lineage>
</organism>
<dbReference type="EMBL" id="JBHSBN010000077">
    <property type="protein sequence ID" value="MFC4110881.1"/>
    <property type="molecule type" value="Genomic_DNA"/>
</dbReference>
<evidence type="ECO:0000259" key="5">
    <source>
        <dbReference type="PROSITE" id="PS50075"/>
    </source>
</evidence>
<dbReference type="SMART" id="SM00827">
    <property type="entry name" value="PKS_AT"/>
    <property type="match status" value="1"/>
</dbReference>
<dbReference type="SMART" id="SM00823">
    <property type="entry name" value="PKS_PP"/>
    <property type="match status" value="1"/>
</dbReference>
<dbReference type="InterPro" id="IPR036736">
    <property type="entry name" value="ACP-like_sf"/>
</dbReference>
<evidence type="ECO:0000313" key="7">
    <source>
        <dbReference type="EMBL" id="MFC4110881.1"/>
    </source>
</evidence>
<dbReference type="PROSITE" id="PS50075">
    <property type="entry name" value="CARRIER"/>
    <property type="match status" value="1"/>
</dbReference>
<dbReference type="InterPro" id="IPR036291">
    <property type="entry name" value="NAD(P)-bd_dom_sf"/>
</dbReference>
<keyword evidence="4" id="KW-0012">Acyltransferase</keyword>
<dbReference type="Pfam" id="PF00550">
    <property type="entry name" value="PP-binding"/>
    <property type="match status" value="1"/>
</dbReference>
<dbReference type="PROSITE" id="PS00012">
    <property type="entry name" value="PHOSPHOPANTETHEINE"/>
    <property type="match status" value="1"/>
</dbReference>
<dbReference type="PANTHER" id="PTHR43775:SF51">
    <property type="entry name" value="INACTIVE PHENOLPHTHIOCEROL SYNTHESIS POLYKETIDE SYNTHASE TYPE I PKS1-RELATED"/>
    <property type="match status" value="1"/>
</dbReference>
<dbReference type="InterPro" id="IPR014031">
    <property type="entry name" value="Ketoacyl_synth_C"/>
</dbReference>
<dbReference type="InterPro" id="IPR014043">
    <property type="entry name" value="Acyl_transferase_dom"/>
</dbReference>
<dbReference type="InterPro" id="IPR020806">
    <property type="entry name" value="PKS_PP-bd"/>
</dbReference>
<dbReference type="PROSITE" id="PS52004">
    <property type="entry name" value="KS3_2"/>
    <property type="match status" value="1"/>
</dbReference>
<dbReference type="CDD" id="cd00833">
    <property type="entry name" value="PKS"/>
    <property type="match status" value="1"/>
</dbReference>
<dbReference type="InterPro" id="IPR057326">
    <property type="entry name" value="KR_dom"/>
</dbReference>
<dbReference type="RefSeq" id="WP_377553715.1">
    <property type="nucleotide sequence ID" value="NZ_JBHSBN010000077.1"/>
</dbReference>
<dbReference type="Gene3D" id="1.10.1200.10">
    <property type="entry name" value="ACP-like"/>
    <property type="match status" value="1"/>
</dbReference>
<evidence type="ECO:0000256" key="1">
    <source>
        <dbReference type="ARBA" id="ARBA00022450"/>
    </source>
</evidence>
<dbReference type="SUPFAM" id="SSF51735">
    <property type="entry name" value="NAD(P)-binding Rossmann-fold domains"/>
    <property type="match status" value="2"/>
</dbReference>
<feature type="non-terminal residue" evidence="7">
    <location>
        <position position="1494"/>
    </location>
</feature>
<dbReference type="SMART" id="SM00826">
    <property type="entry name" value="PKS_DH"/>
    <property type="match status" value="1"/>
</dbReference>
<dbReference type="InterPro" id="IPR050091">
    <property type="entry name" value="PKS_NRPS_Biosynth_Enz"/>
</dbReference>
<dbReference type="Pfam" id="PF00698">
    <property type="entry name" value="Acyl_transf_1"/>
    <property type="match status" value="1"/>
</dbReference>
<dbReference type="InterPro" id="IPR020807">
    <property type="entry name" value="PKS_DH"/>
</dbReference>
<dbReference type="SMART" id="SM00822">
    <property type="entry name" value="PKS_KR"/>
    <property type="match status" value="1"/>
</dbReference>
<dbReference type="Gene3D" id="3.30.70.3290">
    <property type="match status" value="2"/>
</dbReference>
<dbReference type="InterPro" id="IPR006162">
    <property type="entry name" value="Ppantetheine_attach_site"/>
</dbReference>
<keyword evidence="2" id="KW-0597">Phosphoprotein</keyword>
<dbReference type="Gene3D" id="3.40.47.10">
    <property type="match status" value="1"/>
</dbReference>
<reference evidence="8" key="1">
    <citation type="journal article" date="2019" name="Int. J. Syst. Evol. Microbiol.">
        <title>The Global Catalogue of Microorganisms (GCM) 10K type strain sequencing project: providing services to taxonomists for standard genome sequencing and annotation.</title>
        <authorList>
            <consortium name="The Broad Institute Genomics Platform"/>
            <consortium name="The Broad Institute Genome Sequencing Center for Infectious Disease"/>
            <person name="Wu L."/>
            <person name="Ma J."/>
        </authorList>
    </citation>
    <scope>NUCLEOTIDE SEQUENCE [LARGE SCALE GENOMIC DNA]</scope>
    <source>
        <strain evidence="8">2902at01</strain>
    </source>
</reference>
<dbReference type="Pfam" id="PF16197">
    <property type="entry name" value="KAsynt_C_assoc"/>
    <property type="match status" value="1"/>
</dbReference>
<dbReference type="Pfam" id="PF02801">
    <property type="entry name" value="Ketoacyl-synt_C"/>
    <property type="match status" value="1"/>
</dbReference>
<gene>
    <name evidence="7" type="ORF">ACFOX0_33860</name>
</gene>
<dbReference type="Gene3D" id="3.40.366.10">
    <property type="entry name" value="Malonyl-Coenzyme A Acyl Carrier Protein, domain 2"/>
    <property type="match status" value="1"/>
</dbReference>
<name>A0ABV8KXY6_9ACTN</name>
<dbReference type="Pfam" id="PF21089">
    <property type="entry name" value="PKS_DH_N"/>
    <property type="match status" value="1"/>
</dbReference>
<dbReference type="InterPro" id="IPR016039">
    <property type="entry name" value="Thiolase-like"/>
</dbReference>
<dbReference type="InterPro" id="IPR020841">
    <property type="entry name" value="PKS_Beta-ketoAc_synthase_dom"/>
</dbReference>
<feature type="domain" description="Carrier" evidence="5">
    <location>
        <begin position="949"/>
        <end position="1024"/>
    </location>
</feature>
<dbReference type="PANTHER" id="PTHR43775">
    <property type="entry name" value="FATTY ACID SYNTHASE"/>
    <property type="match status" value="1"/>
</dbReference>
<dbReference type="Pfam" id="PF08659">
    <property type="entry name" value="KR"/>
    <property type="match status" value="1"/>
</dbReference>
<dbReference type="InterPro" id="IPR013968">
    <property type="entry name" value="PKS_KR"/>
</dbReference>
<dbReference type="Gene3D" id="3.40.50.720">
    <property type="entry name" value="NAD(P)-binding Rossmann-like Domain"/>
    <property type="match status" value="1"/>
</dbReference>
<dbReference type="InterPro" id="IPR014030">
    <property type="entry name" value="Ketoacyl_synth_N"/>
</dbReference>
<sequence>HTQPALFAYEVALYHTLGLTPHYLAGHSIGEITAAHLTGTLSLADAAKLVTARATLMQNLPATGAMATIQATVEQVTPHLVGDTTIAAINTNNHITISGTAKHVQATLTNIPAPSRLLQVSHAFHSPHLDPILDELTTVASTLHHQTPTIPVISNLTGQIAQHDPGYWAQQARGTVQWRDTLLHLAEQGVTTFLEIGPHSTLTALTREVLPDAVALHTSHRTNGTNIDSVLAQAWIHGHGNHPAQPTNHLPDAPTYPFERNRYWLTETRRRGDAGAVEHPILTTVSVHAESNSTVYSGALSAARDPHPPTSTLAELVLQAGHELGCPRIRELDVDAPLAVPGDGALQVQVTVSAADGTGGRRVTVHSRATRDGIDVAWVRNAHGTLDDATPVILDEVVWPPAKAEPMSHAGSDAGVIAAWRRGDDVYAEIVPAEEAEHGYGVHPALLDQAVRLHGDGLRPAVRWAGLSLTGSQAALLRVRATRLGPDTLALAAVDAGGEPVLVAASVTVGHVEAPAEPATSLYEVRWVPLETAGGTAATTSVTHRVDGGRDATEAAGVVAAVLPVVQRWLAGDPADESRLVLVTSGAVAARDGDVPDLGAAAVWGLVRAAQTEHPDRIVLVDADPATTEAQLTAAAHTGEPQIAIRDGSFVVPRLVRREPAPRSAPSWRDGTVLITGATGDLARLFARHLVTAMGVRRLVLASRRGDDAPGMPQLCRELTDAGAEVTTAVCDVADRAAVDALLAGLTDLRAVVHTAGVLHDGVVSDLDAGRLAEVWGAKAAGAWHLHEATRDRDLTAFVLFSSIAATLGSAGQAGYASANAFLDALAEQRRAAGLPATSLAWGLWNPNGGMAARLGDADRARWARTGVLPIDADLGVALFGTAVATDTAALVPARLDGSGVWPGTAPVPGMLRGLFRTARRRAAGPTTPAAGSLAARLAGMTGHDERRAHLLSLVRAEAATVLGHGSTTTMPERGTFKEAGFDSLAAVELRNRINQVTGLRLSGALVYDYPTPVALADHLLDELVGGTATNGRPASAAVVSDEPIAIVGMACRLPGGVSTPEHLWQMLADGRDAIGGFPTNRGWDLDALYHPDPEHFGTSYTRHGGFLHDADQFDPNFFGMSPREALATDPQQRLLLETSWETLERAGIEPESLQGTATGVFVGAAPQDYAPRRPDTPRDMEGYLLAGNLASVASGRVAYTLGLEGPAVTVDTACSSSLVAIHLAAQSLRSGECSLALAGGVMVMATPNTFVEFSRQRGLSPDGRCKAFSDSADGTGWAEGAGMLLLEKLSDAQANGHPILAVIRGTAINQDGASNGLTAPNGPAQQRVIQQALANAGLTPNDIDAVEAHGTGTRLGDPIEAQALTDAYGTGRQRPLWLGSLKSNIGHTQAAAGVAGVIKMALALRHQQLPQTLHVDTPTSHIDWNDNPLTLLTEPQPWPTGDVKRRAGISSFGISGTNAHLILEEAPTTQPAEKPGRPQVLAFSAKTETALHA</sequence>
<protein>
    <submittedName>
        <fullName evidence="7">SDR family NAD(P)-dependent oxidoreductase</fullName>
    </submittedName>
</protein>
<dbReference type="SMART" id="SM00825">
    <property type="entry name" value="PKS_KS"/>
    <property type="match status" value="1"/>
</dbReference>
<dbReference type="SUPFAM" id="SSF53901">
    <property type="entry name" value="Thiolase-like"/>
    <property type="match status" value="1"/>
</dbReference>
<evidence type="ECO:0000313" key="8">
    <source>
        <dbReference type="Proteomes" id="UP001595868"/>
    </source>
</evidence>
<dbReference type="InterPro" id="IPR016036">
    <property type="entry name" value="Malonyl_transacylase_ACP-bd"/>
</dbReference>
<accession>A0ABV8KXY6</accession>
<dbReference type="Pfam" id="PF22953">
    <property type="entry name" value="SpnB_Rossmann"/>
    <property type="match status" value="1"/>
</dbReference>
<evidence type="ECO:0000256" key="2">
    <source>
        <dbReference type="ARBA" id="ARBA00022553"/>
    </source>
</evidence>
<dbReference type="CDD" id="cd08956">
    <property type="entry name" value="KR_3_FAS_SDR_x"/>
    <property type="match status" value="1"/>
</dbReference>
<feature type="non-terminal residue" evidence="7">
    <location>
        <position position="1"/>
    </location>
</feature>
<dbReference type="SUPFAM" id="SSF47336">
    <property type="entry name" value="ACP-like"/>
    <property type="match status" value="1"/>
</dbReference>
<dbReference type="Pfam" id="PF00109">
    <property type="entry name" value="ketoacyl-synt"/>
    <property type="match status" value="1"/>
</dbReference>
<dbReference type="SUPFAM" id="SSF52151">
    <property type="entry name" value="FabD/lysophospholipase-like"/>
    <property type="match status" value="1"/>
</dbReference>
<dbReference type="InterPro" id="IPR032821">
    <property type="entry name" value="PKS_assoc"/>
</dbReference>
<evidence type="ECO:0000256" key="4">
    <source>
        <dbReference type="ARBA" id="ARBA00023315"/>
    </source>
</evidence>
<evidence type="ECO:0000259" key="6">
    <source>
        <dbReference type="PROSITE" id="PS52004"/>
    </source>
</evidence>
<dbReference type="Gene3D" id="3.10.129.110">
    <property type="entry name" value="Polyketide synthase dehydratase"/>
    <property type="match status" value="1"/>
</dbReference>
<dbReference type="PROSITE" id="PS00606">
    <property type="entry name" value="KS3_1"/>
    <property type="match status" value="1"/>
</dbReference>
<keyword evidence="8" id="KW-1185">Reference proteome</keyword>
<dbReference type="InterPro" id="IPR055123">
    <property type="entry name" value="SpnB-like_Rossmann"/>
</dbReference>
<proteinExistence type="predicted"/>
<keyword evidence="3" id="KW-0808">Transferase</keyword>
<dbReference type="InterPro" id="IPR009081">
    <property type="entry name" value="PP-bd_ACP"/>
</dbReference>
<dbReference type="InterPro" id="IPR018201">
    <property type="entry name" value="Ketoacyl_synth_AS"/>
</dbReference>
<dbReference type="Proteomes" id="UP001595868">
    <property type="component" value="Unassembled WGS sequence"/>
</dbReference>
<feature type="domain" description="Ketosynthase family 3 (KS3)" evidence="6">
    <location>
        <begin position="1042"/>
        <end position="1466"/>
    </location>
</feature>
<dbReference type="InterPro" id="IPR016035">
    <property type="entry name" value="Acyl_Trfase/lysoPLipase"/>
</dbReference>